<keyword evidence="3" id="KW-0547">Nucleotide-binding</keyword>
<keyword evidence="4" id="KW-0067">ATP-binding</keyword>
<dbReference type="PROSITE" id="PS50990">
    <property type="entry name" value="PEPTIDASE_C39"/>
    <property type="match status" value="1"/>
</dbReference>
<dbReference type="GO" id="GO:0005524">
    <property type="term" value="F:ATP binding"/>
    <property type="evidence" value="ECO:0007669"/>
    <property type="project" value="UniProtKB-KW"/>
</dbReference>
<dbReference type="GO" id="GO:0016887">
    <property type="term" value="F:ATP hydrolysis activity"/>
    <property type="evidence" value="ECO:0007669"/>
    <property type="project" value="InterPro"/>
</dbReference>
<protein>
    <submittedName>
        <fullName evidence="11">Peptidase domain-containing ABC transporter</fullName>
    </submittedName>
</protein>
<reference evidence="11 12" key="1">
    <citation type="submission" date="2020-04" db="EMBL/GenBank/DDBJ databases">
        <title>Molecular characterization of pseudomonads from Agaricus bisporus reveal novel blotch 2 pathogens in Western Europe.</title>
        <authorList>
            <person name="Taparia T."/>
            <person name="Krijger M."/>
            <person name="Haynes E."/>
            <person name="Elpinstone J.G."/>
            <person name="Noble R."/>
            <person name="Van Der Wolf J."/>
        </authorList>
    </citation>
    <scope>NUCLEOTIDE SEQUENCE [LARGE SCALE GENOMIC DNA]</scope>
    <source>
        <strain evidence="11 12">IPO3738</strain>
    </source>
</reference>
<dbReference type="RefSeq" id="WP_017124901.1">
    <property type="nucleotide sequence ID" value="NZ_JACAOL010000260.1"/>
</dbReference>
<evidence type="ECO:0000256" key="5">
    <source>
        <dbReference type="ARBA" id="ARBA00022989"/>
    </source>
</evidence>
<dbReference type="InterPro" id="IPR005074">
    <property type="entry name" value="Peptidase_C39"/>
</dbReference>
<organism evidence="11 12">
    <name type="scientific">Pseudomonas gingeri</name>
    <dbReference type="NCBI Taxonomy" id="117681"/>
    <lineage>
        <taxon>Bacteria</taxon>
        <taxon>Pseudomonadati</taxon>
        <taxon>Pseudomonadota</taxon>
        <taxon>Gammaproteobacteria</taxon>
        <taxon>Pseudomonadales</taxon>
        <taxon>Pseudomonadaceae</taxon>
        <taxon>Pseudomonas</taxon>
    </lineage>
</organism>
<evidence type="ECO:0000259" key="10">
    <source>
        <dbReference type="PROSITE" id="PS50990"/>
    </source>
</evidence>
<evidence type="ECO:0000313" key="11">
    <source>
        <dbReference type="EMBL" id="NWC14505.1"/>
    </source>
</evidence>
<evidence type="ECO:0000256" key="1">
    <source>
        <dbReference type="ARBA" id="ARBA00004651"/>
    </source>
</evidence>
<dbReference type="Pfam" id="PF00005">
    <property type="entry name" value="ABC_tran"/>
    <property type="match status" value="1"/>
</dbReference>
<feature type="domain" description="Peptidase C39" evidence="10">
    <location>
        <begin position="28"/>
        <end position="147"/>
    </location>
</feature>
<sequence length="725" mass="80140">MSGLKAVLRDALARSGQRLRKRVPVILQDEMSECGLASLAMVAGYHGKHLALRQLRRDYRVARDGMSLFQLIKVADELGFTCRPLKTLLDGLGQLRTPSILFWNNRHFVVLEAVSRTGLHLVDPAVGRRFYTWEEALPLFSGVALEMLPGLAFTLQAGVRVPASLGFASLLRKNPWLLRYLIPMGLLSVVGYLGGIAAPKLFSLTIDEVVAKNDEDFLYLILYVFGGIFLFKTVAAWLRALLDAQLRVALTQDLSTGVIARLLRLPLGYFERRAPGDLLRRTQAADKVYLPFTAGWMDIGIDSLFALVFLLLMALINLKLAGLSLALCLLFFLFRGLTLPAMEKRHKASIEAETLRNVTLLGVLGGIESMKLYHYEAAKLASWSNRQADTETARAGVQRMQAMNQVVHEGLSHGHSLLVSALGALAVLNGENSVGDLFAFVLYKDMFMACAFKLVDGYMNLRLVRVELGRLDDIVDEQPEPFESCVYSSSPLGQRESIGSIRMQDARFCYSSFERPTFDKLDFSLEGQGAKIAILGPSGCGKSTFLKVLAGFYPLDAGLFRINGQALRHFGLRRYRQSVAYVMAQGEIVDGTLVDNIVMDDELDGPWLQACVEQVGLLQCVLQLTNGFNTQLGSVGIQLSSGQRQRLLIARALYRRPQLLLLDEPTAHLDRASRDVVIETIRQLPLACVVVTHDREVADACTTVLQMSEGRLVSVDSQSLATAKP</sequence>
<dbReference type="GO" id="GO:0140359">
    <property type="term" value="F:ABC-type transporter activity"/>
    <property type="evidence" value="ECO:0007669"/>
    <property type="project" value="InterPro"/>
</dbReference>
<dbReference type="Gene3D" id="3.90.70.10">
    <property type="entry name" value="Cysteine proteinases"/>
    <property type="match status" value="1"/>
</dbReference>
<dbReference type="InterPro" id="IPR017871">
    <property type="entry name" value="ABC_transporter-like_CS"/>
</dbReference>
<accession>A0A7Y7XY75</accession>
<evidence type="ECO:0000256" key="4">
    <source>
        <dbReference type="ARBA" id="ARBA00022840"/>
    </source>
</evidence>
<dbReference type="EMBL" id="JACAQE010000003">
    <property type="protein sequence ID" value="NWC14505.1"/>
    <property type="molecule type" value="Genomic_DNA"/>
</dbReference>
<evidence type="ECO:0000256" key="6">
    <source>
        <dbReference type="ARBA" id="ARBA00023136"/>
    </source>
</evidence>
<comment type="caution">
    <text evidence="11">The sequence shown here is derived from an EMBL/GenBank/DDBJ whole genome shotgun (WGS) entry which is preliminary data.</text>
</comment>
<dbReference type="PROSITE" id="PS50893">
    <property type="entry name" value="ABC_TRANSPORTER_2"/>
    <property type="match status" value="1"/>
</dbReference>
<dbReference type="AlphaFoldDB" id="A0A7Y7XY75"/>
<dbReference type="PROSITE" id="PS00211">
    <property type="entry name" value="ABC_TRANSPORTER_1"/>
    <property type="match status" value="1"/>
</dbReference>
<dbReference type="GO" id="GO:0034040">
    <property type="term" value="F:ATPase-coupled lipid transmembrane transporter activity"/>
    <property type="evidence" value="ECO:0007669"/>
    <property type="project" value="TreeGrafter"/>
</dbReference>
<dbReference type="Gene3D" id="1.20.1560.10">
    <property type="entry name" value="ABC transporter type 1, transmembrane domain"/>
    <property type="match status" value="1"/>
</dbReference>
<dbReference type="Pfam" id="PF00664">
    <property type="entry name" value="ABC_membrane"/>
    <property type="match status" value="1"/>
</dbReference>
<name>A0A7Y7XY75_9PSED</name>
<dbReference type="InterPro" id="IPR036640">
    <property type="entry name" value="ABC1_TM_sf"/>
</dbReference>
<dbReference type="SUPFAM" id="SSF90123">
    <property type="entry name" value="ABC transporter transmembrane region"/>
    <property type="match status" value="1"/>
</dbReference>
<dbReference type="GO" id="GO:0006508">
    <property type="term" value="P:proteolysis"/>
    <property type="evidence" value="ECO:0007669"/>
    <property type="project" value="InterPro"/>
</dbReference>
<dbReference type="InterPro" id="IPR027417">
    <property type="entry name" value="P-loop_NTPase"/>
</dbReference>
<keyword evidence="2 7" id="KW-0812">Transmembrane</keyword>
<dbReference type="InterPro" id="IPR011527">
    <property type="entry name" value="ABC1_TM_dom"/>
</dbReference>
<dbReference type="SUPFAM" id="SSF52540">
    <property type="entry name" value="P-loop containing nucleoside triphosphate hydrolases"/>
    <property type="match status" value="1"/>
</dbReference>
<feature type="domain" description="ABC transporter" evidence="8">
    <location>
        <begin position="501"/>
        <end position="725"/>
    </location>
</feature>
<dbReference type="GO" id="GO:0005886">
    <property type="term" value="C:plasma membrane"/>
    <property type="evidence" value="ECO:0007669"/>
    <property type="project" value="UniProtKB-SubCell"/>
</dbReference>
<dbReference type="Proteomes" id="UP000517547">
    <property type="component" value="Unassembled WGS sequence"/>
</dbReference>
<evidence type="ECO:0000256" key="7">
    <source>
        <dbReference type="SAM" id="Phobius"/>
    </source>
</evidence>
<evidence type="ECO:0000259" key="8">
    <source>
        <dbReference type="PROSITE" id="PS50893"/>
    </source>
</evidence>
<keyword evidence="6 7" id="KW-0472">Membrane</keyword>
<feature type="domain" description="ABC transmembrane type-1" evidence="9">
    <location>
        <begin position="184"/>
        <end position="463"/>
    </location>
</feature>
<dbReference type="GO" id="GO:0008233">
    <property type="term" value="F:peptidase activity"/>
    <property type="evidence" value="ECO:0007669"/>
    <property type="project" value="InterPro"/>
</dbReference>
<dbReference type="PANTHER" id="PTHR24221">
    <property type="entry name" value="ATP-BINDING CASSETTE SUB-FAMILY B"/>
    <property type="match status" value="1"/>
</dbReference>
<keyword evidence="5 7" id="KW-1133">Transmembrane helix</keyword>
<dbReference type="CDD" id="cd03228">
    <property type="entry name" value="ABCC_MRP_Like"/>
    <property type="match status" value="1"/>
</dbReference>
<evidence type="ECO:0000256" key="3">
    <source>
        <dbReference type="ARBA" id="ARBA00022741"/>
    </source>
</evidence>
<dbReference type="Pfam" id="PF03412">
    <property type="entry name" value="Peptidase_C39"/>
    <property type="match status" value="1"/>
</dbReference>
<evidence type="ECO:0000259" key="9">
    <source>
        <dbReference type="PROSITE" id="PS50929"/>
    </source>
</evidence>
<gene>
    <name evidence="11" type="ORF">HX845_12660</name>
</gene>
<feature type="transmembrane region" description="Helical" evidence="7">
    <location>
        <begin position="217"/>
        <end position="238"/>
    </location>
</feature>
<dbReference type="InterPro" id="IPR003439">
    <property type="entry name" value="ABC_transporter-like_ATP-bd"/>
</dbReference>
<dbReference type="SMART" id="SM00382">
    <property type="entry name" value="AAA"/>
    <property type="match status" value="1"/>
</dbReference>
<feature type="transmembrane region" description="Helical" evidence="7">
    <location>
        <begin position="177"/>
        <end position="197"/>
    </location>
</feature>
<comment type="subcellular location">
    <subcellularLocation>
        <location evidence="1">Cell membrane</location>
        <topology evidence="1">Multi-pass membrane protein</topology>
    </subcellularLocation>
</comment>
<evidence type="ECO:0000313" key="12">
    <source>
        <dbReference type="Proteomes" id="UP000517547"/>
    </source>
</evidence>
<dbReference type="InterPro" id="IPR003593">
    <property type="entry name" value="AAA+_ATPase"/>
</dbReference>
<evidence type="ECO:0000256" key="2">
    <source>
        <dbReference type="ARBA" id="ARBA00022692"/>
    </source>
</evidence>
<dbReference type="Gene3D" id="3.40.50.300">
    <property type="entry name" value="P-loop containing nucleotide triphosphate hydrolases"/>
    <property type="match status" value="1"/>
</dbReference>
<dbReference type="PROSITE" id="PS50929">
    <property type="entry name" value="ABC_TM1F"/>
    <property type="match status" value="1"/>
</dbReference>
<dbReference type="InterPro" id="IPR039421">
    <property type="entry name" value="Type_1_exporter"/>
</dbReference>
<proteinExistence type="predicted"/>
<dbReference type="PANTHER" id="PTHR24221:SF606">
    <property type="entry name" value="COLICIN V SECRETION-PROCESSING ATP-BINDING PROTEIN"/>
    <property type="match status" value="1"/>
</dbReference>